<dbReference type="PATRIC" id="fig|28229.3.peg.3036"/>
<organism evidence="4 5">
    <name type="scientific">Colwellia psychrerythraea</name>
    <name type="common">Vibrio psychroerythus</name>
    <dbReference type="NCBI Taxonomy" id="28229"/>
    <lineage>
        <taxon>Bacteria</taxon>
        <taxon>Pseudomonadati</taxon>
        <taxon>Pseudomonadota</taxon>
        <taxon>Gammaproteobacteria</taxon>
        <taxon>Alteromonadales</taxon>
        <taxon>Colwelliaceae</taxon>
        <taxon>Colwellia</taxon>
    </lineage>
</organism>
<dbReference type="InterPro" id="IPR050465">
    <property type="entry name" value="UPF0194_transport"/>
</dbReference>
<dbReference type="PANTHER" id="PTHR32347">
    <property type="entry name" value="EFFLUX SYSTEM COMPONENT YKNX-RELATED"/>
    <property type="match status" value="1"/>
</dbReference>
<dbReference type="AlphaFoldDB" id="A0A099KK44"/>
<dbReference type="GO" id="GO:0030313">
    <property type="term" value="C:cell envelope"/>
    <property type="evidence" value="ECO:0007669"/>
    <property type="project" value="UniProtKB-SubCell"/>
</dbReference>
<keyword evidence="2 3" id="KW-0175">Coiled coil</keyword>
<evidence type="ECO:0008006" key="6">
    <source>
        <dbReference type="Google" id="ProtNLM"/>
    </source>
</evidence>
<dbReference type="RefSeq" id="WP_033083045.1">
    <property type="nucleotide sequence ID" value="NZ_JQEC01000042.1"/>
</dbReference>
<sequence>MKIALTKKQPWKKWTAIASFILLMGYAGYSVSGKATKSVSLSQLSFQTVQQGDLDIYANAYGELASAKERLLTAPALGKVSEILVRPGTKVTPETIILHLVNPKLVQEVNAANGQLAQELAQREAFKYEQQSERLNYQGRIADIEAEIEKAQLELSVNENLMDLGVSSKIELQRAKLAVKQESKKLGFEKKKYKQFIEMQGHQLTQRDITIKQQQAQVNLLEQQLEDMKVKAGINGSLQTLEIELGQSVQLGQSLAKVGSDEDLIVRLRLPQNQADQIDINAAVLIDTQKGIIKGHITRIESVVNNGSVLAEAVIDEALTSNARPALSISAQVFVQHQQEVNYIEQAPGLRPRTKQSMFVRDSNNLLRQKDVSFGVLSKNKLVILSGMKAGEQLVSSDTQQYNKYQQLFLIE</sequence>
<dbReference type="Gene3D" id="2.40.420.20">
    <property type="match status" value="1"/>
</dbReference>
<evidence type="ECO:0000256" key="1">
    <source>
        <dbReference type="ARBA" id="ARBA00004196"/>
    </source>
</evidence>
<gene>
    <name evidence="4" type="ORF">GAB14E_3316</name>
</gene>
<comment type="subcellular location">
    <subcellularLocation>
        <location evidence="1">Cell envelope</location>
    </subcellularLocation>
</comment>
<proteinExistence type="predicted"/>
<dbReference type="OrthoDB" id="6336582at2"/>
<accession>A0A099KK44</accession>
<comment type="caution">
    <text evidence="4">The sequence shown here is derived from an EMBL/GenBank/DDBJ whole genome shotgun (WGS) entry which is preliminary data.</text>
</comment>
<protein>
    <recommendedName>
        <fullName evidence="6">RND transporter</fullName>
    </recommendedName>
</protein>
<dbReference type="SUPFAM" id="SSF111369">
    <property type="entry name" value="HlyD-like secretion proteins"/>
    <property type="match status" value="1"/>
</dbReference>
<feature type="coiled-coil region" evidence="3">
    <location>
        <begin position="134"/>
        <end position="161"/>
    </location>
</feature>
<evidence type="ECO:0000256" key="2">
    <source>
        <dbReference type="ARBA" id="ARBA00023054"/>
    </source>
</evidence>
<evidence type="ECO:0000256" key="3">
    <source>
        <dbReference type="SAM" id="Coils"/>
    </source>
</evidence>
<dbReference type="Gene3D" id="1.10.287.470">
    <property type="entry name" value="Helix hairpin bin"/>
    <property type="match status" value="1"/>
</dbReference>
<dbReference type="EMBL" id="JQEC01000042">
    <property type="protein sequence ID" value="KGJ91164.1"/>
    <property type="molecule type" value="Genomic_DNA"/>
</dbReference>
<evidence type="ECO:0000313" key="5">
    <source>
        <dbReference type="Proteomes" id="UP000029868"/>
    </source>
</evidence>
<evidence type="ECO:0000313" key="4">
    <source>
        <dbReference type="EMBL" id="KGJ91164.1"/>
    </source>
</evidence>
<name>A0A099KK44_COLPS</name>
<dbReference type="Gene3D" id="2.40.30.170">
    <property type="match status" value="1"/>
</dbReference>
<dbReference type="Gene3D" id="2.40.50.100">
    <property type="match status" value="1"/>
</dbReference>
<dbReference type="Proteomes" id="UP000029868">
    <property type="component" value="Unassembled WGS sequence"/>
</dbReference>
<dbReference type="PANTHER" id="PTHR32347:SF23">
    <property type="entry name" value="BLL5650 PROTEIN"/>
    <property type="match status" value="1"/>
</dbReference>
<reference evidence="4 5" key="1">
    <citation type="submission" date="2014-08" db="EMBL/GenBank/DDBJ databases">
        <title>Genomic and Phenotypic Diversity of Colwellia psychrerythraea strains from Disparate Marine Basins.</title>
        <authorList>
            <person name="Techtmann S.M."/>
            <person name="Stelling S.C."/>
            <person name="Utturkar S.M."/>
            <person name="Alshibli N."/>
            <person name="Harris A."/>
            <person name="Brown S.D."/>
            <person name="Hazen T.C."/>
        </authorList>
    </citation>
    <scope>NUCLEOTIDE SEQUENCE [LARGE SCALE GENOMIC DNA]</scope>
    <source>
        <strain evidence="4 5">GAB14E</strain>
    </source>
</reference>